<organism evidence="1 2">
    <name type="scientific">Anaerostipes butyraticus</name>
    <dbReference type="NCBI Taxonomy" id="645466"/>
    <lineage>
        <taxon>Bacteria</taxon>
        <taxon>Bacillati</taxon>
        <taxon>Bacillota</taxon>
        <taxon>Clostridia</taxon>
        <taxon>Lachnospirales</taxon>
        <taxon>Lachnospiraceae</taxon>
        <taxon>Anaerostipes</taxon>
    </lineage>
</organism>
<evidence type="ECO:0008006" key="3">
    <source>
        <dbReference type="Google" id="ProtNLM"/>
    </source>
</evidence>
<sequence length="85" mass="10120">MEKYIGQNCSCRRERPMDSRCGYDSHMKKGDQWHRHEGVDSMQAAMQYVPWQHWDQVYCPEEGLNYGTIFPELNKPFYGKGACRR</sequence>
<evidence type="ECO:0000313" key="2">
    <source>
        <dbReference type="Proteomes" id="UP000613208"/>
    </source>
</evidence>
<dbReference type="EMBL" id="BLYI01000024">
    <property type="protein sequence ID" value="GFO84634.1"/>
    <property type="molecule type" value="Genomic_DNA"/>
</dbReference>
<dbReference type="Pfam" id="PF11007">
    <property type="entry name" value="CotJA"/>
    <property type="match status" value="1"/>
</dbReference>
<proteinExistence type="predicted"/>
<dbReference type="AlphaFoldDB" id="A0A916Q583"/>
<dbReference type="InterPro" id="IPR020256">
    <property type="entry name" value="Spore_coat_CotJA"/>
</dbReference>
<evidence type="ECO:0000313" key="1">
    <source>
        <dbReference type="EMBL" id="GFO84634.1"/>
    </source>
</evidence>
<protein>
    <recommendedName>
        <fullName evidence="3">Spore coat associated protein JA (CotJA)</fullName>
    </recommendedName>
</protein>
<comment type="caution">
    <text evidence="1">The sequence shown here is derived from an EMBL/GenBank/DDBJ whole genome shotgun (WGS) entry which is preliminary data.</text>
</comment>
<accession>A0A916Q583</accession>
<keyword evidence="2" id="KW-1185">Reference proteome</keyword>
<gene>
    <name evidence="1" type="ORF">ANBU17_09810</name>
</gene>
<reference evidence="1" key="1">
    <citation type="submission" date="2020-06" db="EMBL/GenBank/DDBJ databases">
        <title>Characterization of fructooligosaccharide metabolism and fructooligosaccharide-degrading enzymes in human commensal butyrate producers.</title>
        <authorList>
            <person name="Tanno H."/>
            <person name="Fujii T."/>
            <person name="Hirano K."/>
            <person name="Maeno S."/>
            <person name="Tonozuka T."/>
            <person name="Sakamoto M."/>
            <person name="Ohkuma M."/>
            <person name="Tochio T."/>
            <person name="Endo A."/>
        </authorList>
    </citation>
    <scope>NUCLEOTIDE SEQUENCE</scope>
    <source>
        <strain evidence="1">JCM 17466</strain>
    </source>
</reference>
<dbReference type="Proteomes" id="UP000613208">
    <property type="component" value="Unassembled WGS sequence"/>
</dbReference>
<name>A0A916Q583_9FIRM</name>
<dbReference type="RefSeq" id="WP_243282542.1">
    <property type="nucleotide sequence ID" value="NZ_BLYI01000024.1"/>
</dbReference>